<dbReference type="InterPro" id="IPR006439">
    <property type="entry name" value="HAD-SF_hydro_IA"/>
</dbReference>
<dbReference type="InterPro" id="IPR036412">
    <property type="entry name" value="HAD-like_sf"/>
</dbReference>
<keyword evidence="3" id="KW-1185">Reference proteome</keyword>
<dbReference type="Gene3D" id="3.40.50.1000">
    <property type="entry name" value="HAD superfamily/HAD-like"/>
    <property type="match status" value="1"/>
</dbReference>
<dbReference type="NCBIfam" id="TIGR01509">
    <property type="entry name" value="HAD-SF-IA-v3"/>
    <property type="match status" value="1"/>
</dbReference>
<dbReference type="AlphaFoldDB" id="A0A0D7AEC7"/>
<dbReference type="OrthoDB" id="40579at2759"/>
<dbReference type="SUPFAM" id="SSF56784">
    <property type="entry name" value="HAD-like"/>
    <property type="match status" value="1"/>
</dbReference>
<organism evidence="2 3">
    <name type="scientific">Fistulina hepatica ATCC 64428</name>
    <dbReference type="NCBI Taxonomy" id="1128425"/>
    <lineage>
        <taxon>Eukaryota</taxon>
        <taxon>Fungi</taxon>
        <taxon>Dikarya</taxon>
        <taxon>Basidiomycota</taxon>
        <taxon>Agaricomycotina</taxon>
        <taxon>Agaricomycetes</taxon>
        <taxon>Agaricomycetidae</taxon>
        <taxon>Agaricales</taxon>
        <taxon>Fistulinaceae</taxon>
        <taxon>Fistulina</taxon>
    </lineage>
</organism>
<evidence type="ECO:0000313" key="2">
    <source>
        <dbReference type="EMBL" id="KIY48769.1"/>
    </source>
</evidence>
<dbReference type="InterPro" id="IPR023214">
    <property type="entry name" value="HAD_sf"/>
</dbReference>
<accession>A0A0D7AEC7</accession>
<sequence>MDATTTPITVQMNAKVVLFDMDGTLIDSSPAVTAAWQLLKATGYDFLDLPHILASAHGYRTIDALRKWCMIDDEVLLRKEVVRFEEAILSNASNTDGGGIIALPGVKDLLHAIQADRPDENQGWTTHFYASRALPAAGLKTPLNFVTAESVNQGKPAPDPYLLGARLSGVDPRQCIVVEDAPTGIRSGKAAGCLVLATCTSHTRAALEKENPDFLVGDLSHVTASRTPDGGVSLFITQPTGRAYPESAAPTPVDTPLSTPPMSRTVSGGDLAWQTKFDVERGETWLDDDGALSGVRAQGAF</sequence>
<feature type="region of interest" description="Disordered" evidence="1">
    <location>
        <begin position="243"/>
        <end position="268"/>
    </location>
</feature>
<dbReference type="SFLD" id="SFLDG01129">
    <property type="entry name" value="C1.5:_HAD__Beta-PGM__Phosphata"/>
    <property type="match status" value="1"/>
</dbReference>
<dbReference type="PANTHER" id="PTHR43481">
    <property type="entry name" value="FRUCTOSE-1-PHOSPHATE PHOSPHATASE"/>
    <property type="match status" value="1"/>
</dbReference>
<dbReference type="Gene3D" id="1.10.150.240">
    <property type="entry name" value="Putative phosphatase, domain 2"/>
    <property type="match status" value="1"/>
</dbReference>
<evidence type="ECO:0000313" key="3">
    <source>
        <dbReference type="Proteomes" id="UP000054144"/>
    </source>
</evidence>
<dbReference type="PANTHER" id="PTHR43481:SF4">
    <property type="entry name" value="GLYCEROL-1-PHOSPHATE PHOSPHOHYDROLASE 1-RELATED"/>
    <property type="match status" value="1"/>
</dbReference>
<feature type="compositionally biased region" description="Polar residues" evidence="1">
    <location>
        <begin position="256"/>
        <end position="266"/>
    </location>
</feature>
<dbReference type="InterPro" id="IPR023198">
    <property type="entry name" value="PGP-like_dom2"/>
</dbReference>
<dbReference type="GO" id="GO:0050308">
    <property type="term" value="F:sugar-phosphatase activity"/>
    <property type="evidence" value="ECO:0007669"/>
    <property type="project" value="TreeGrafter"/>
</dbReference>
<reference evidence="2 3" key="1">
    <citation type="journal article" date="2015" name="Fungal Genet. Biol.">
        <title>Evolution of novel wood decay mechanisms in Agaricales revealed by the genome sequences of Fistulina hepatica and Cylindrobasidium torrendii.</title>
        <authorList>
            <person name="Floudas D."/>
            <person name="Held B.W."/>
            <person name="Riley R."/>
            <person name="Nagy L.G."/>
            <person name="Koehler G."/>
            <person name="Ransdell A.S."/>
            <person name="Younus H."/>
            <person name="Chow J."/>
            <person name="Chiniquy J."/>
            <person name="Lipzen A."/>
            <person name="Tritt A."/>
            <person name="Sun H."/>
            <person name="Haridas S."/>
            <person name="LaButti K."/>
            <person name="Ohm R.A."/>
            <person name="Kues U."/>
            <person name="Blanchette R.A."/>
            <person name="Grigoriev I.V."/>
            <person name="Minto R.E."/>
            <person name="Hibbett D.S."/>
        </authorList>
    </citation>
    <scope>NUCLEOTIDE SEQUENCE [LARGE SCALE GENOMIC DNA]</scope>
    <source>
        <strain evidence="2 3">ATCC 64428</strain>
    </source>
</reference>
<dbReference type="EMBL" id="KN881814">
    <property type="protein sequence ID" value="KIY48769.1"/>
    <property type="molecule type" value="Genomic_DNA"/>
</dbReference>
<dbReference type="Proteomes" id="UP000054144">
    <property type="component" value="Unassembled WGS sequence"/>
</dbReference>
<evidence type="ECO:0000256" key="1">
    <source>
        <dbReference type="SAM" id="MobiDB-lite"/>
    </source>
</evidence>
<dbReference type="Pfam" id="PF00702">
    <property type="entry name" value="Hydrolase"/>
    <property type="match status" value="1"/>
</dbReference>
<dbReference type="SFLD" id="SFLDS00003">
    <property type="entry name" value="Haloacid_Dehalogenase"/>
    <property type="match status" value="1"/>
</dbReference>
<gene>
    <name evidence="2" type="ORF">FISHEDRAFT_42686</name>
</gene>
<dbReference type="InterPro" id="IPR051806">
    <property type="entry name" value="HAD-like_SPP"/>
</dbReference>
<protein>
    <submittedName>
        <fullName evidence="2">HAD-like protein</fullName>
    </submittedName>
</protein>
<name>A0A0D7AEC7_9AGAR</name>
<proteinExistence type="predicted"/>